<reference evidence="2" key="1">
    <citation type="submission" date="2019-03" db="EMBL/GenBank/DDBJ databases">
        <title>WGS assembly of Setaria viridis.</title>
        <authorList>
            <person name="Huang P."/>
            <person name="Jenkins J."/>
            <person name="Grimwood J."/>
            <person name="Barry K."/>
            <person name="Healey A."/>
            <person name="Mamidi S."/>
            <person name="Sreedasyam A."/>
            <person name="Shu S."/>
            <person name="Feldman M."/>
            <person name="Wu J."/>
            <person name="Yu Y."/>
            <person name="Chen C."/>
            <person name="Johnson J."/>
            <person name="Rokhsar D."/>
            <person name="Baxter I."/>
            <person name="Schmutz J."/>
            <person name="Brutnell T."/>
            <person name="Kellogg E."/>
        </authorList>
    </citation>
    <scope>NUCLEOTIDE SEQUENCE [LARGE SCALE GENOMIC DNA]</scope>
</reference>
<accession>A0A4U6WF05</accession>
<dbReference type="EMBL" id="CM016552">
    <property type="protein sequence ID" value="TKW41428.1"/>
    <property type="molecule type" value="Genomic_DNA"/>
</dbReference>
<evidence type="ECO:0000256" key="1">
    <source>
        <dbReference type="SAM" id="MobiDB-lite"/>
    </source>
</evidence>
<protein>
    <submittedName>
        <fullName evidence="2">Uncharacterized protein</fullName>
    </submittedName>
</protein>
<feature type="region of interest" description="Disordered" evidence="1">
    <location>
        <begin position="170"/>
        <end position="190"/>
    </location>
</feature>
<dbReference type="Proteomes" id="UP000298652">
    <property type="component" value="Chromosome 1"/>
</dbReference>
<keyword evidence="3" id="KW-1185">Reference proteome</keyword>
<feature type="region of interest" description="Disordered" evidence="1">
    <location>
        <begin position="1"/>
        <end position="52"/>
    </location>
</feature>
<feature type="region of interest" description="Disordered" evidence="1">
    <location>
        <begin position="220"/>
        <end position="313"/>
    </location>
</feature>
<sequence>MSPHTRRQVFRSEQANPSRDINVKRSSVKPIPAFPRVQPSQGKTRIRSIAPSPLSGLRGRMWPVSYRGLGRTRHAAPPAGVATAPVTPTCRGAVVGSECYLGARAVLRQPSLSFCHWSLSRSKDQSPYDGRYNPQNAYVQRTPVPHAKSISSRRIVHCCARTRKRRRFSSCRSPANSLGHIRPRPRHLTGIAGFRPQPARHQIKPMGAERLLPARALMRLGATTPPPPQKRKSTGSSDGVGRPTLRQPINAVRHHQRPSPRVAVGRWPSSGAGGSLRGCAPPVPRSRRRDSRPPATSNRMDGGPATRTPATSC</sequence>
<dbReference type="Gramene" id="TKW41428">
    <property type="protein sequence ID" value="TKW41428"/>
    <property type="gene ID" value="SEVIR_1G314900v2"/>
</dbReference>
<gene>
    <name evidence="2" type="ORF">SEVIR_1G314900v2</name>
</gene>
<proteinExistence type="predicted"/>
<organism evidence="2 3">
    <name type="scientific">Setaria viridis</name>
    <name type="common">Green bristlegrass</name>
    <name type="synonym">Setaria italica subsp. viridis</name>
    <dbReference type="NCBI Taxonomy" id="4556"/>
    <lineage>
        <taxon>Eukaryota</taxon>
        <taxon>Viridiplantae</taxon>
        <taxon>Streptophyta</taxon>
        <taxon>Embryophyta</taxon>
        <taxon>Tracheophyta</taxon>
        <taxon>Spermatophyta</taxon>
        <taxon>Magnoliopsida</taxon>
        <taxon>Liliopsida</taxon>
        <taxon>Poales</taxon>
        <taxon>Poaceae</taxon>
        <taxon>PACMAD clade</taxon>
        <taxon>Panicoideae</taxon>
        <taxon>Panicodae</taxon>
        <taxon>Paniceae</taxon>
        <taxon>Cenchrinae</taxon>
        <taxon>Setaria</taxon>
    </lineage>
</organism>
<evidence type="ECO:0000313" key="2">
    <source>
        <dbReference type="EMBL" id="TKW41428.1"/>
    </source>
</evidence>
<evidence type="ECO:0000313" key="3">
    <source>
        <dbReference type="Proteomes" id="UP000298652"/>
    </source>
</evidence>
<dbReference type="AlphaFoldDB" id="A0A4U6WF05"/>
<name>A0A4U6WF05_SETVI</name>